<feature type="repeat" description="RCC1" evidence="12">
    <location>
        <begin position="3669"/>
        <end position="3720"/>
    </location>
</feature>
<comment type="pathway">
    <text evidence="3">Protein modification; protein ubiquitination.</text>
</comment>
<dbReference type="InterPro" id="IPR009091">
    <property type="entry name" value="RCC1/BLIP-II"/>
</dbReference>
<dbReference type="Gene3D" id="2.130.10.30">
    <property type="entry name" value="Regulator of chromosome condensation 1/beta-lactamase-inhibitor protein II"/>
    <property type="match status" value="3"/>
</dbReference>
<gene>
    <name evidence="16" type="ORF">PYX00_008714</name>
</gene>
<dbReference type="EMBL" id="JARGDH010000004">
    <property type="protein sequence ID" value="KAL0271712.1"/>
    <property type="molecule type" value="Genomic_DNA"/>
</dbReference>
<feature type="region of interest" description="Disordered" evidence="13">
    <location>
        <begin position="2443"/>
        <end position="2463"/>
    </location>
</feature>
<dbReference type="PROSITE" id="PS50082">
    <property type="entry name" value="WD_REPEATS_2"/>
    <property type="match status" value="1"/>
</dbReference>
<evidence type="ECO:0000256" key="3">
    <source>
        <dbReference type="ARBA" id="ARBA00004906"/>
    </source>
</evidence>
<dbReference type="Pfam" id="PF00622">
    <property type="entry name" value="SPRY"/>
    <property type="match status" value="1"/>
</dbReference>
<dbReference type="InterPro" id="IPR051625">
    <property type="entry name" value="Signaling_Regulatory_Domain"/>
</dbReference>
<feature type="domain" description="B30.2/SPRY" evidence="14">
    <location>
        <begin position="1784"/>
        <end position="1988"/>
    </location>
</feature>
<dbReference type="GO" id="GO:0061630">
    <property type="term" value="F:ubiquitin protein ligase activity"/>
    <property type="evidence" value="ECO:0007669"/>
    <property type="project" value="UniProtKB-EC"/>
</dbReference>
<comment type="subcellular location">
    <subcellularLocation>
        <location evidence="2">Cytoplasm</location>
    </subcellularLocation>
</comment>
<dbReference type="PANTHER" id="PTHR22872:SF6">
    <property type="entry name" value="E3 UBIQUITIN-PROTEIN LIGASE HERC1-RELATED"/>
    <property type="match status" value="1"/>
</dbReference>
<dbReference type="CDD" id="cd00078">
    <property type="entry name" value="HECTc"/>
    <property type="match status" value="1"/>
</dbReference>
<dbReference type="SUPFAM" id="SSF50985">
    <property type="entry name" value="RCC1/BLIP-II"/>
    <property type="match status" value="3"/>
</dbReference>
<evidence type="ECO:0000256" key="6">
    <source>
        <dbReference type="ARBA" id="ARBA00022553"/>
    </source>
</evidence>
<dbReference type="PROSITE" id="PS50012">
    <property type="entry name" value="RCC1_3"/>
    <property type="match status" value="13"/>
</dbReference>
<dbReference type="PROSITE" id="PS00626">
    <property type="entry name" value="RCC1_2"/>
    <property type="match status" value="2"/>
</dbReference>
<dbReference type="InterPro" id="IPR043136">
    <property type="entry name" value="B30.2/SPRY_sf"/>
</dbReference>
<feature type="domain" description="HECT" evidence="15">
    <location>
        <begin position="4063"/>
        <end position="4407"/>
    </location>
</feature>
<dbReference type="InterPro" id="IPR001870">
    <property type="entry name" value="B30.2/SPRY"/>
</dbReference>
<sequence>MNVQSSVNVKAKWLDHLNSLWASETSEGIATREGILLYFGRLMTNREVFVSSAEQHLTTDGVIFPDYDVEPINSVDFEPYIASVLDSQLSNSQIAKAETLFSSVVRQRLFVLHRIFYAVYTKYQNKEKIKCDLAFTENEGTSTRSLTLNRTSQAPHVLLEIGVKTGLNLIFMLLNQNWQNGQEAICNSVLETACNVVTNLPPLSLSNESHLTQLGVESLQQITDFLFQVAIPQGKSTGADVKGRSLATKLLLNLALQRGSLYHLLCWVQLALSSSTVSTIKDGGDSDGEEAKGEKISKDILINALKHMRNATSQSGDSDSLDTIRLRPEVEYLPLYKAALILMQELVSLAGEYTCHGAERRNETSEESRVYVWGSNSSNQLAEGTQEKISVPKLSRSFTQVEQMEAGQYCTFAVHTNGSVWACGRGSYGRLGLGDSINQSQPKRINIDGVVKKLSSSKGSDGHTLALTENGRLYSWGDGDYGKLGHGNCTIQRSPRLVGGALEGKIVKQVSAGYRHSAVVTEDGELYTWGEGEFGRLGHGDSNSCQVPTLVRDLSGVGSVSCGSAHTLALSADGRKVWSFGSGDNGKLGHGDTAGIYSPKIISALQGMHIKKVAAGSQCSLAVTSNGRVLSWGTGACLGRDSAETASVVPKLIKDLESRMIIDIAVGDSHCLALTHEWEVYAWGNNSMGQCGQGHCTSPVFRPRKVVGLEDVPIHQISAGTSHSVVWTTSTSDRQAAPWHRPFCVDLRESTFSLLRELLEKYTQKFDSDKAPQPFKCAEEHHTFVTLCLKLLANHLSLSLCGGLGSDVLGMEAEALRNLLFRLMDIWTPEPISKLVTETLAVGAPLLLPPLRQRMEILHSLLPHGIELTKGQKMLLGIILRSLEDHSHVANLLGFGPDSKLMGPDNLAEVLMNTLLVNLSIHTESCLDDISSDKSPTQSFDGAFTHLNDLLSSLQTHLLSYCINEMCSSSNDSYSSRVEMLQKHVQDLLCKASRIYRAAASTVQRSKNDFNSLFGILYDSCAGAMLSKLLHSLLLISADLVQPLMFKLLELLLAIDALTRFLPISNHADLDVASSEANTPTLTELVDASWLWLLDLERCCGFIIGRCLGGMMMNPPITEEEKKCAVWLKSKIFSRGLENDENLVLISQKLSYILTCVNLLNNEEVVQSYLEEILQCEGSPSHLKYLDEKFNFIYEELLLKDTEGEFMTEGVQEKLLKQMARIATLTVLKHVGLLEDVASKEISLMNENVLEVFSAVDELRRVLVNIRLCSSNSVHDLRLCENTEPEGPDELNDYQWNSELQRIESEEEKQKKHGENETNSNERQELCFKIIERCCFLFVCVRGPSSLESISARFEDDEENKADNFFGDYNEKRKVKKGLRFACEEIVRFVCGYSPNASGFSPQLELPECDLLAKAMTIQHKRAESRFIAFSQILELISEQNDDSLEDDTKQKKTKLLNCVHLQLLIGCFGFHNLTLVPEKKVLESDGDKEKIGTHLNHYLENIETSSEVVQTDIRETFHKIFNILVENLDCDSKDFSSGYEEQKKLVTVFVLSMRYQPEDIKLAVSNGFLTKLIQLTSSVGVDSSLCSVSMRLIQILTMSCGMHSSELEKSVIENILDLLHSHLDHVLNCYFSIIHNVEEQNERIDSCFNDNFSDLEALSEVEKKCLDNHDKYLQTYGNELSSTEKVLGDSLLLVRKVIYNKVVRSCLSAEKWATSLLLLISSRSVKGKTFPLVRGLRPRLLAIELLGTILPHMNASTTNTVFRKNIVNTIFKELGPSGWSIPESIAQEKAEARYKELTKKLDSANNSDEWNNKTELTSEDCRSVCDVAFDSEKCFRASIENNQTVTHGSAEKGYALANTAITSGCYKWKFLIVKENKGNEGTCVGVAKWPIKDYNHKTTSDMWLYRAYTGNLYHNGEIMKCLLNYTQGDYITVILDMESKTISFAKNGDDPVIAFEEVDGSPLYPCVVFYSTNPGEKVKITDMQIRRSPNNLLAGEPFCSPESVVIAEAQIQLLRKLHSSSGWTGIINNCIIERLKLCKTILPSYKFQRKGSFEQEEFPTDNEDDPYSTELVSSGSWMEKSYLDQICEKVWPTLAVLGGVDRGLRLGGKCVYKPSGKICFILGALRPAVQSVKVQWTDASCSDVKVSNLEPIDPAPFEVNRLSGINHDILLQLARLSGLTGEIVYPSCDLDDREVEYLTRRYKREDQKCGRNHRLHSDTNFESESDNDYNFCMDLNLGCDRTVESLTNAMVSSIIGEVTKRDSFEKLFPNEGEPAELRESDLCILRNAQQKLIVCEEKCLQLSWIQLSALKSLTVLLDCSKFMEFLLAGEESNLKTGHLASYAEKNDILEEEDYDEKEPEDNECLKNSLRFVMRLLVKKSVEPCRAKFLHTVGEVERCQTLIQTLFMQFAAEESFRISELQNKLQRVKGNFAECASSMLGHGRLEPAKPGSSRETSNWLGKRPGAQIPSSSSFLGNQFSVPRVLRLGSGTLDHLNQRVRTERRPRSLSPPPPPVAAPLLEMGFSLNHVVRAICATGYGNSEMSAHTINHLATWMIEHPCIDNEDEELRFTPSSSVASAGASGTPETESSQATGTTPRRRGPTDIRNFLQLDWSQKRHRNRERERERLRVRGEAQPLISQSSSHSFESAPSCEEGNHVGAETSGQPGAFSESFVPAILNHYNVSEQECEALSLEDDSDIITTSVGSFSTMAPLLGLSERGVPEPWVMKESDPLGAATIPRVTGCSDFGSQSVPARDAKEEPVCLQVFSLASSMDRVNLLKKMTAAATVLISRAIVIRAVNILSLGGSWSGFIGGLSSVGLSDIRKVVRLMSLVAGGRVELPKLSTVKMLNMNMLTDQNEFSLIPNYMLFNELSEKLDSRTSDSLQTLSCAVSALAERDPNSSKLVIKMCTKDLLRMATGAVLENSLYQTQCFAVTQTLVKLFANNCNQGQSENKSDEKVLTNSLDGVEQCPLMLPNALAACMISGKLGSNNRQWAAQQFVRYITARMNASSVWNQETIDVADLSGVMGKCSETDLLGHDNRVSFAAWNKKRGLLATCGYDGTVRLWYPNGNLEHTLVFRKNENLYGSELSGELIGPLVWSASGKYIAAAMENVLNIWYLPGAGGLPECFIDVLSGWITAMTCPEIRTDEMMTPDTFLVGCMNGTVEMLTLDGKSKVRQQLSHVSQTNAGVTHLNWQDEEKEFCVAFNDGKLRFGRVNSSLTPFQIQAHESTLTGLKWSPGGRFLASISTEDVKIWRSRDDTYVLEHLLGCKHEPCCLEWSPVLGKEPRPYTLCIGTNFGCIDVWRLADPSYSVTSAPILVHKLQGHLYQPVSCLTIHCEGNLLASGCLKGPTGVVNIWSLQDGILMQTNTGTGGVHSLSWLDDLGLAVCFSRSKDVLITHYTNTTYSKNRVLGATRCALMKQGIIGLHNAPCFRTLLQLLPTILLQQYNYEKSLLATGDQLMHSNVLKCLINLVLVLKLDGILCSSTNGTDWEWLRNVALIGDTAEALLRRSAFPDEFISEKATTNESESELSPINNGAWSWSADEQMMHWFTNFPHHWQVGGKCEAYFWGCGRNGQLAETGRLVLEPVQAESFSGAQQIVCGQNCTFVIQCNGTVLSCGEGTHGRLGQGNSDHLRSLTVISALQGFIIIQVATSCGSDGHSLALAESGEVFSWGDGDYGKLGHGSNERQRKPKQIEALQEERIIQVACGFKHSAAVSADGKLFTFGSGEYGKLGLGSPSHKKLPERVTALQGFNVEQVYCGSNHTVCISNEGQTAWSFGNGDYGKLGLGNMNTKLTPQKVETLHGYQIKKAQCGTQFTVFLTTCGRVFTCGMDKLTGRMDSKTRVYSKPQQISSLKDFFVEDIAVGTEHTLILLSNGDVYGWGSNADAQLGLGHTSFVKDPQLIKPLSNKNIKQISTGRTHSAAWTSPPIPRKPSIHSGMTLGLPATIPLQYEHLQGVPVQSIQGRLRILHRFSDMIYNYWRLLPLVSQGEHCKISESFSTSHLRAILSPRVSVIPMIRSISRTMVQGKNFGPQVLVRRLSTKERKCKPIFYQVAKQVVKMKPSELRLPSRAWKVKLVGEGADDAGGVFDDTITDMCQELTNGDVDLLIPTPNAKNDTGFNRDRFILNPNHTQLSDFKFLGILFGVAIRTKKPLAIALAPLVWKLLVSETVTIDDLEEVDSLYTQSLRGIRDIHLSGVTEANFHEVIPLECFETSDSTGKFVPVVPGGRNIPLTFDNRHHYVDHAAKYRLQEMNLQVAAVREGMSWIIPVPLLSLVTAQRLEQLVCGLTHISIDLLKKAARYRELEESHELVQWLWSILESFTSAERVLFMRFVSGRSRLPANLADLSQRFQIMKVDRAEDGLPTAQTCFFQLRLPPYSSKEVMAEQLRYAINNCHSIDMDNYMLARNTDQGPASDEEY</sequence>
<protein>
    <recommendedName>
        <fullName evidence="4">HECT-type E3 ubiquitin transferase</fullName>
        <ecNumber evidence="4">2.3.2.26</ecNumber>
    </recommendedName>
</protein>
<feature type="repeat" description="RCC1" evidence="12">
    <location>
        <begin position="524"/>
        <end position="573"/>
    </location>
</feature>
<dbReference type="SMART" id="SM00449">
    <property type="entry name" value="SPRY"/>
    <property type="match status" value="1"/>
</dbReference>
<dbReference type="InterPro" id="IPR035768">
    <property type="entry name" value="SPRY_HERC1"/>
</dbReference>
<feature type="repeat" description="RCC1" evidence="12">
    <location>
        <begin position="368"/>
        <end position="417"/>
    </location>
</feature>
<evidence type="ECO:0000256" key="11">
    <source>
        <dbReference type="PROSITE-ProRule" id="PRU00221"/>
    </source>
</evidence>
<dbReference type="FunFam" id="3.30.2410.10:FF:000006">
    <property type="entry name" value="probable E3 ubiquitin-protein ligase HERC1 isoform X2"/>
    <property type="match status" value="1"/>
</dbReference>
<feature type="repeat" description="RCC1" evidence="12">
    <location>
        <begin position="575"/>
        <end position="626"/>
    </location>
</feature>
<keyword evidence="9 10" id="KW-0833">Ubl conjugation pathway</keyword>
<dbReference type="GO" id="GO:0009966">
    <property type="term" value="P:regulation of signal transduction"/>
    <property type="evidence" value="ECO:0007669"/>
    <property type="project" value="UniProtKB-ARBA"/>
</dbReference>
<dbReference type="InterPro" id="IPR013320">
    <property type="entry name" value="ConA-like_dom_sf"/>
</dbReference>
<comment type="caution">
    <text evidence="16">The sequence shown here is derived from an EMBL/GenBank/DDBJ whole genome shotgun (WGS) entry which is preliminary data.</text>
</comment>
<dbReference type="Pfam" id="PF25390">
    <property type="entry name" value="WD40_RLD"/>
    <property type="match status" value="2"/>
</dbReference>
<organism evidence="16">
    <name type="scientific">Menopon gallinae</name>
    <name type="common">poultry shaft louse</name>
    <dbReference type="NCBI Taxonomy" id="328185"/>
    <lineage>
        <taxon>Eukaryota</taxon>
        <taxon>Metazoa</taxon>
        <taxon>Ecdysozoa</taxon>
        <taxon>Arthropoda</taxon>
        <taxon>Hexapoda</taxon>
        <taxon>Insecta</taxon>
        <taxon>Pterygota</taxon>
        <taxon>Neoptera</taxon>
        <taxon>Paraneoptera</taxon>
        <taxon>Psocodea</taxon>
        <taxon>Troctomorpha</taxon>
        <taxon>Phthiraptera</taxon>
        <taxon>Amblycera</taxon>
        <taxon>Menoponidae</taxon>
        <taxon>Menopon</taxon>
    </lineage>
</organism>
<evidence type="ECO:0000313" key="16">
    <source>
        <dbReference type="EMBL" id="KAL0271712.1"/>
    </source>
</evidence>
<dbReference type="CDD" id="cd12881">
    <property type="entry name" value="SPRY_HERC1"/>
    <property type="match status" value="1"/>
</dbReference>
<dbReference type="FunFam" id="2.60.120.920:FF:000015">
    <property type="entry name" value="LOW QUALITY PROTEIN: probable E3 ubiquitin-protein ligase HERC1"/>
    <property type="match status" value="1"/>
</dbReference>
<feature type="repeat" description="RCC1" evidence="12">
    <location>
        <begin position="3774"/>
        <end position="3825"/>
    </location>
</feature>
<dbReference type="PANTHER" id="PTHR22872">
    <property type="entry name" value="BTK-BINDING PROTEIN-RELATED"/>
    <property type="match status" value="1"/>
</dbReference>
<feature type="region of interest" description="Disordered" evidence="13">
    <location>
        <begin position="2495"/>
        <end position="2514"/>
    </location>
</feature>
<feature type="repeat" description="RCC1" evidence="12">
    <location>
        <begin position="627"/>
        <end position="677"/>
    </location>
</feature>
<dbReference type="Pfam" id="PF00632">
    <property type="entry name" value="HECT"/>
    <property type="match status" value="1"/>
</dbReference>
<feature type="repeat" description="RCC1" evidence="12">
    <location>
        <begin position="3878"/>
        <end position="3929"/>
    </location>
</feature>
<evidence type="ECO:0000256" key="13">
    <source>
        <dbReference type="SAM" id="MobiDB-lite"/>
    </source>
</evidence>
<dbReference type="InterPro" id="IPR015943">
    <property type="entry name" value="WD40/YVTN_repeat-like_dom_sf"/>
</dbReference>
<dbReference type="SUPFAM" id="SSF56204">
    <property type="entry name" value="Hect, E3 ligase catalytic domain"/>
    <property type="match status" value="1"/>
</dbReference>
<feature type="repeat" description="WD" evidence="11">
    <location>
        <begin position="3035"/>
        <end position="3066"/>
    </location>
</feature>
<evidence type="ECO:0000256" key="9">
    <source>
        <dbReference type="ARBA" id="ARBA00022786"/>
    </source>
</evidence>
<evidence type="ECO:0000259" key="14">
    <source>
        <dbReference type="PROSITE" id="PS50188"/>
    </source>
</evidence>
<evidence type="ECO:0000256" key="1">
    <source>
        <dbReference type="ARBA" id="ARBA00000885"/>
    </source>
</evidence>
<dbReference type="PROSITE" id="PS50237">
    <property type="entry name" value="HECT"/>
    <property type="match status" value="1"/>
</dbReference>
<accession>A0AAW2HPL5</accession>
<dbReference type="InterPro" id="IPR035983">
    <property type="entry name" value="Hect_E3_ubiquitin_ligase"/>
</dbReference>
<evidence type="ECO:0000256" key="8">
    <source>
        <dbReference type="ARBA" id="ARBA00022737"/>
    </source>
</evidence>
<feature type="compositionally biased region" description="Basic and acidic residues" evidence="13">
    <location>
        <begin position="2621"/>
        <end position="2632"/>
    </location>
</feature>
<dbReference type="InterPro" id="IPR003877">
    <property type="entry name" value="SPRY_dom"/>
</dbReference>
<dbReference type="GO" id="GO:0005737">
    <property type="term" value="C:cytoplasm"/>
    <property type="evidence" value="ECO:0007669"/>
    <property type="project" value="UniProtKB-SubCell"/>
</dbReference>
<keyword evidence="8" id="KW-0677">Repeat</keyword>
<feature type="compositionally biased region" description="Basic and acidic residues" evidence="13">
    <location>
        <begin position="2495"/>
        <end position="2505"/>
    </location>
</feature>
<feature type="compositionally biased region" description="Polar residues" evidence="13">
    <location>
        <begin position="2637"/>
        <end position="2648"/>
    </location>
</feature>
<feature type="repeat" description="RCC1" evidence="12">
    <location>
        <begin position="3721"/>
        <end position="3772"/>
    </location>
</feature>
<feature type="repeat" description="RCC1" evidence="12">
    <location>
        <begin position="3614"/>
        <end position="3668"/>
    </location>
</feature>
<feature type="repeat" description="RCC1" evidence="12">
    <location>
        <begin position="678"/>
        <end position="730"/>
    </location>
</feature>
<dbReference type="PRINTS" id="PR00633">
    <property type="entry name" value="RCCNDNSATION"/>
</dbReference>
<dbReference type="Gene3D" id="3.90.1750.10">
    <property type="entry name" value="Hect, E3 ligase catalytic domains"/>
    <property type="match status" value="1"/>
</dbReference>
<dbReference type="InterPro" id="IPR036322">
    <property type="entry name" value="WD40_repeat_dom_sf"/>
</dbReference>
<evidence type="ECO:0000256" key="10">
    <source>
        <dbReference type="PROSITE-ProRule" id="PRU00104"/>
    </source>
</evidence>
<evidence type="ECO:0000256" key="2">
    <source>
        <dbReference type="ARBA" id="ARBA00004496"/>
    </source>
</evidence>
<dbReference type="SUPFAM" id="SSF50978">
    <property type="entry name" value="WD40 repeat-like"/>
    <property type="match status" value="1"/>
</dbReference>
<dbReference type="Gene3D" id="2.60.120.920">
    <property type="match status" value="1"/>
</dbReference>
<feature type="repeat" description="RCC1" evidence="12">
    <location>
        <begin position="3826"/>
        <end position="3877"/>
    </location>
</feature>
<dbReference type="Pfam" id="PF00400">
    <property type="entry name" value="WD40"/>
    <property type="match status" value="3"/>
</dbReference>
<dbReference type="PROSITE" id="PS50294">
    <property type="entry name" value="WD_REPEATS_REGION"/>
    <property type="match status" value="1"/>
</dbReference>
<dbReference type="Gene3D" id="2.130.10.10">
    <property type="entry name" value="YVTN repeat-like/Quinoprotein amine dehydrogenase"/>
    <property type="match status" value="1"/>
</dbReference>
<dbReference type="EC" id="2.3.2.26" evidence="4"/>
<dbReference type="InterPro" id="IPR001680">
    <property type="entry name" value="WD40_rpt"/>
</dbReference>
<evidence type="ECO:0000256" key="5">
    <source>
        <dbReference type="ARBA" id="ARBA00022490"/>
    </source>
</evidence>
<name>A0AAW2HPL5_9NEOP</name>
<evidence type="ECO:0000256" key="7">
    <source>
        <dbReference type="ARBA" id="ARBA00022679"/>
    </source>
</evidence>
<reference evidence="16" key="1">
    <citation type="journal article" date="2024" name="Gigascience">
        <title>Chromosome-level genome of the poultry shaft louse Menopon gallinae provides insight into the host-switching and adaptive evolution of parasitic lice.</title>
        <authorList>
            <person name="Xu Y."/>
            <person name="Ma L."/>
            <person name="Liu S."/>
            <person name="Liang Y."/>
            <person name="Liu Q."/>
            <person name="He Z."/>
            <person name="Tian L."/>
            <person name="Duan Y."/>
            <person name="Cai W."/>
            <person name="Li H."/>
            <person name="Song F."/>
        </authorList>
    </citation>
    <scope>NUCLEOTIDE SEQUENCE</scope>
    <source>
        <strain evidence="16">Cailab_2023a</strain>
    </source>
</reference>
<dbReference type="PROSITE" id="PS50188">
    <property type="entry name" value="B302_SPRY"/>
    <property type="match status" value="1"/>
</dbReference>
<dbReference type="SUPFAM" id="SSF49899">
    <property type="entry name" value="Concanavalin A-like lectins/glucanases"/>
    <property type="match status" value="1"/>
</dbReference>
<comment type="catalytic activity">
    <reaction evidence="1">
        <text>S-ubiquitinyl-[E2 ubiquitin-conjugating enzyme]-L-cysteine + [acceptor protein]-L-lysine = [E2 ubiquitin-conjugating enzyme]-L-cysteine + N(6)-ubiquitinyl-[acceptor protein]-L-lysine.</text>
        <dbReference type="EC" id="2.3.2.26"/>
    </reaction>
</comment>
<dbReference type="InterPro" id="IPR000408">
    <property type="entry name" value="Reg_chr_condens"/>
</dbReference>
<evidence type="ECO:0000256" key="12">
    <source>
        <dbReference type="PROSITE-ProRule" id="PRU00235"/>
    </source>
</evidence>
<feature type="region of interest" description="Disordered" evidence="13">
    <location>
        <begin position="2570"/>
        <end position="2667"/>
    </location>
</feature>
<dbReference type="InterPro" id="IPR000569">
    <property type="entry name" value="HECT_dom"/>
</dbReference>
<keyword evidence="5" id="KW-0963">Cytoplasm</keyword>
<dbReference type="InterPro" id="IPR058923">
    <property type="entry name" value="RCC1-like_dom"/>
</dbReference>
<keyword evidence="6" id="KW-0597">Phosphoprotein</keyword>
<feature type="active site" description="Glycyl thioester intermediate" evidence="10">
    <location>
        <position position="4370"/>
    </location>
</feature>
<proteinExistence type="predicted"/>
<dbReference type="SMART" id="SM00119">
    <property type="entry name" value="HECTc"/>
    <property type="match status" value="1"/>
</dbReference>
<dbReference type="SMART" id="SM00320">
    <property type="entry name" value="WD40"/>
    <property type="match status" value="4"/>
</dbReference>
<evidence type="ECO:0000259" key="15">
    <source>
        <dbReference type="PROSITE" id="PS50237"/>
    </source>
</evidence>
<feature type="repeat" description="RCC1" evidence="12">
    <location>
        <begin position="471"/>
        <end position="523"/>
    </location>
</feature>
<dbReference type="Gene3D" id="3.30.2160.10">
    <property type="entry name" value="Hect, E3 ligase catalytic domain"/>
    <property type="match status" value="1"/>
</dbReference>
<feature type="compositionally biased region" description="Low complexity" evidence="13">
    <location>
        <begin position="2573"/>
        <end position="2583"/>
    </location>
</feature>
<evidence type="ECO:0000256" key="4">
    <source>
        <dbReference type="ARBA" id="ARBA00012485"/>
    </source>
</evidence>
<feature type="repeat" description="RCC1" evidence="12">
    <location>
        <begin position="418"/>
        <end position="470"/>
    </location>
</feature>
<dbReference type="Pfam" id="PF00415">
    <property type="entry name" value="RCC1"/>
    <property type="match status" value="1"/>
</dbReference>
<keyword evidence="11" id="KW-0853">WD repeat</keyword>
<dbReference type="Gene3D" id="3.30.2410.10">
    <property type="entry name" value="Hect, E3 ligase catalytic domain"/>
    <property type="match status" value="1"/>
</dbReference>
<keyword evidence="7" id="KW-0808">Transferase</keyword>